<keyword evidence="2" id="KW-1185">Reference proteome</keyword>
<comment type="caution">
    <text evidence="1">The sequence shown here is derived from an EMBL/GenBank/DDBJ whole genome shotgun (WGS) entry which is preliminary data.</text>
</comment>
<evidence type="ECO:0000313" key="1">
    <source>
        <dbReference type="EMBL" id="KAJ7945674.1"/>
    </source>
</evidence>
<dbReference type="Proteomes" id="UP001163823">
    <property type="component" value="Chromosome 13"/>
</dbReference>
<accession>A0AAD7P8H7</accession>
<proteinExistence type="predicted"/>
<dbReference type="AlphaFoldDB" id="A0AAD7P8H7"/>
<protein>
    <submittedName>
        <fullName evidence="1">SWI/SNF complex subunit SWI3A</fullName>
    </submittedName>
</protein>
<sequence>MLKFFFLDKSQVGIYHGAPSSGGGGDDDSVVEVEEMYKVRIQEGAPNGIRVVAVSNSLKPILMPPNTRSNVAAVDNGFKLPLLASYSVI</sequence>
<organism evidence="1 2">
    <name type="scientific">Quillaja saponaria</name>
    <name type="common">Soap bark tree</name>
    <dbReference type="NCBI Taxonomy" id="32244"/>
    <lineage>
        <taxon>Eukaryota</taxon>
        <taxon>Viridiplantae</taxon>
        <taxon>Streptophyta</taxon>
        <taxon>Embryophyta</taxon>
        <taxon>Tracheophyta</taxon>
        <taxon>Spermatophyta</taxon>
        <taxon>Magnoliopsida</taxon>
        <taxon>eudicotyledons</taxon>
        <taxon>Gunneridae</taxon>
        <taxon>Pentapetalae</taxon>
        <taxon>rosids</taxon>
        <taxon>fabids</taxon>
        <taxon>Fabales</taxon>
        <taxon>Quillajaceae</taxon>
        <taxon>Quillaja</taxon>
    </lineage>
</organism>
<gene>
    <name evidence="1" type="ORF">O6P43_030699</name>
</gene>
<name>A0AAD7P8H7_QUISA</name>
<dbReference type="KEGG" id="qsa:O6P43_030699"/>
<reference evidence="1" key="1">
    <citation type="journal article" date="2023" name="Science">
        <title>Elucidation of the pathway for biosynthesis of saponin adjuvants from the soapbark tree.</title>
        <authorList>
            <person name="Reed J."/>
            <person name="Orme A."/>
            <person name="El-Demerdash A."/>
            <person name="Owen C."/>
            <person name="Martin L.B.B."/>
            <person name="Misra R.C."/>
            <person name="Kikuchi S."/>
            <person name="Rejzek M."/>
            <person name="Martin A.C."/>
            <person name="Harkess A."/>
            <person name="Leebens-Mack J."/>
            <person name="Louveau T."/>
            <person name="Stephenson M.J."/>
            <person name="Osbourn A."/>
        </authorList>
    </citation>
    <scope>NUCLEOTIDE SEQUENCE</scope>
    <source>
        <strain evidence="1">S10</strain>
    </source>
</reference>
<dbReference type="EMBL" id="JARAOO010000013">
    <property type="protein sequence ID" value="KAJ7945674.1"/>
    <property type="molecule type" value="Genomic_DNA"/>
</dbReference>
<evidence type="ECO:0000313" key="2">
    <source>
        <dbReference type="Proteomes" id="UP001163823"/>
    </source>
</evidence>